<feature type="binding site" evidence="1">
    <location>
        <position position="9"/>
    </location>
    <ligand>
        <name>Zn(2+)</name>
        <dbReference type="ChEBI" id="CHEBI:29105"/>
    </ligand>
</feature>
<feature type="domain" description="Methyltransferase" evidence="3">
    <location>
        <begin position="96"/>
        <end position="169"/>
    </location>
</feature>
<dbReference type="PIRSF" id="PIRSF018249">
    <property type="entry name" value="MyrA_prd"/>
    <property type="match status" value="1"/>
</dbReference>
<dbReference type="SUPFAM" id="SSF53335">
    <property type="entry name" value="S-adenosyl-L-methionine-dependent methyltransferases"/>
    <property type="match status" value="1"/>
</dbReference>
<name>A0A1E5CCD4_9GAMM</name>
<dbReference type="InterPro" id="IPR048647">
    <property type="entry name" value="RlmA_N"/>
</dbReference>
<dbReference type="PANTHER" id="PTHR43460:SF1">
    <property type="entry name" value="METHYLTRANSFERASE TYPE 11 DOMAIN-CONTAINING PROTEIN"/>
    <property type="match status" value="1"/>
</dbReference>
<dbReference type="Gene3D" id="3.40.50.150">
    <property type="entry name" value="Vaccinia Virus protein VP39"/>
    <property type="match status" value="1"/>
</dbReference>
<feature type="binding site" evidence="1">
    <location>
        <position position="22"/>
    </location>
    <ligand>
        <name>Zn(2+)</name>
        <dbReference type="ChEBI" id="CHEBI:29105"/>
    </ligand>
</feature>
<evidence type="ECO:0000256" key="1">
    <source>
        <dbReference type="PIRSR" id="PIRSR018249-1"/>
    </source>
</evidence>
<dbReference type="InterPro" id="IPR029063">
    <property type="entry name" value="SAM-dependent_MTases_sf"/>
</dbReference>
<feature type="binding site" evidence="2">
    <location>
        <position position="68"/>
    </location>
    <ligand>
        <name>S-adenosyl-L-methionine</name>
        <dbReference type="ChEBI" id="CHEBI:59789"/>
    </ligand>
</feature>
<dbReference type="FunFam" id="3.40.50.150:FF:000163">
    <property type="entry name" value="23S rRNA methyltransferase A"/>
    <property type="match status" value="1"/>
</dbReference>
<feature type="binding site" evidence="1">
    <location>
        <position position="6"/>
    </location>
    <ligand>
        <name>Zn(2+)</name>
        <dbReference type="ChEBI" id="CHEBI:29105"/>
    </ligand>
</feature>
<feature type="domain" description="23S rRNA (guanine(745)-N(1))-methyltransferase N-terminal" evidence="4">
    <location>
        <begin position="4"/>
        <end position="47"/>
    </location>
</feature>
<dbReference type="NCBIfam" id="NF008300">
    <property type="entry name" value="PRK11088.1"/>
    <property type="match status" value="1"/>
</dbReference>
<reference evidence="5 6" key="1">
    <citation type="journal article" date="2012" name="Science">
        <title>Ecological populations of bacteria act as socially cohesive units of antibiotic production and resistance.</title>
        <authorList>
            <person name="Cordero O.X."/>
            <person name="Wildschutte H."/>
            <person name="Kirkup B."/>
            <person name="Proehl S."/>
            <person name="Ngo L."/>
            <person name="Hussain F."/>
            <person name="Le Roux F."/>
            <person name="Mincer T."/>
            <person name="Polz M.F."/>
        </authorList>
    </citation>
    <scope>NUCLEOTIDE SEQUENCE [LARGE SCALE GENOMIC DNA]</scope>
    <source>
        <strain evidence="5 6">FF-454</strain>
    </source>
</reference>
<keyword evidence="1" id="KW-0479">Metal-binding</keyword>
<dbReference type="Proteomes" id="UP000095039">
    <property type="component" value="Unassembled WGS sequence"/>
</dbReference>
<dbReference type="GO" id="GO:0032259">
    <property type="term" value="P:methylation"/>
    <property type="evidence" value="ECO:0007669"/>
    <property type="project" value="UniProtKB-KW"/>
</dbReference>
<evidence type="ECO:0000313" key="5">
    <source>
        <dbReference type="EMBL" id="OEE62812.1"/>
    </source>
</evidence>
<keyword evidence="2" id="KW-0949">S-adenosyl-L-methionine</keyword>
<dbReference type="PANTHER" id="PTHR43460">
    <property type="entry name" value="METHYLTRANSFERASE"/>
    <property type="match status" value="1"/>
</dbReference>
<dbReference type="RefSeq" id="WP_016958506.1">
    <property type="nucleotide sequence ID" value="NZ_AJWN02000032.1"/>
</dbReference>
<evidence type="ECO:0000256" key="2">
    <source>
        <dbReference type="PIRSR" id="PIRSR018249-2"/>
    </source>
</evidence>
<feature type="binding site" evidence="2">
    <location>
        <begin position="102"/>
        <end position="103"/>
    </location>
    <ligand>
        <name>S-adenosyl-L-methionine</name>
        <dbReference type="ChEBI" id="CHEBI:59789"/>
    </ligand>
</feature>
<feature type="binding site" evidence="1">
    <location>
        <position position="26"/>
    </location>
    <ligand>
        <name>Zn(2+)</name>
        <dbReference type="ChEBI" id="CHEBI:29105"/>
    </ligand>
</feature>
<dbReference type="Pfam" id="PF13649">
    <property type="entry name" value="Methyltransf_25"/>
    <property type="match status" value="1"/>
</dbReference>
<organism evidence="5 6">
    <name type="scientific">Enterovibrio norvegicus FF-454</name>
    <dbReference type="NCBI Taxonomy" id="1185651"/>
    <lineage>
        <taxon>Bacteria</taxon>
        <taxon>Pseudomonadati</taxon>
        <taxon>Pseudomonadota</taxon>
        <taxon>Gammaproteobacteria</taxon>
        <taxon>Vibrionales</taxon>
        <taxon>Vibrionaceae</taxon>
        <taxon>Enterovibrio</taxon>
    </lineage>
</organism>
<evidence type="ECO:0000259" key="3">
    <source>
        <dbReference type="Pfam" id="PF13649"/>
    </source>
</evidence>
<keyword evidence="1" id="KW-0862">Zinc</keyword>
<gene>
    <name evidence="5" type="ORF">A1OK_19705</name>
</gene>
<feature type="binding site" evidence="2">
    <location>
        <position position="195"/>
    </location>
    <ligand>
        <name>S-adenosyl-L-methionine</name>
        <dbReference type="ChEBI" id="CHEBI:59789"/>
    </ligand>
</feature>
<dbReference type="Pfam" id="PF21302">
    <property type="entry name" value="Zn_ribbon_RlmA"/>
    <property type="match status" value="1"/>
</dbReference>
<dbReference type="GO" id="GO:0046872">
    <property type="term" value="F:metal ion binding"/>
    <property type="evidence" value="ECO:0007669"/>
    <property type="project" value="UniProtKB-KW"/>
</dbReference>
<keyword evidence="6" id="KW-1185">Reference proteome</keyword>
<proteinExistence type="predicted"/>
<evidence type="ECO:0000259" key="4">
    <source>
        <dbReference type="Pfam" id="PF21302"/>
    </source>
</evidence>
<dbReference type="CDD" id="cd02440">
    <property type="entry name" value="AdoMet_MTases"/>
    <property type="match status" value="1"/>
</dbReference>
<accession>A0A1E5CCD4</accession>
<dbReference type="GO" id="GO:0008168">
    <property type="term" value="F:methyltransferase activity"/>
    <property type="evidence" value="ECO:0007669"/>
    <property type="project" value="UniProtKB-KW"/>
</dbReference>
<dbReference type="InterPro" id="IPR016718">
    <property type="entry name" value="rRNA_m1G-MeTrfase_A_prd"/>
</dbReference>
<dbReference type="InterPro" id="IPR041698">
    <property type="entry name" value="Methyltransf_25"/>
</dbReference>
<sequence length="281" mass="31783">MSSYLCPLCQQPLFLKERTYKCTNNHQFDVAKEGYVNLLPVQHKRSKDPGDNKEMMQARRQFLNGGHYQPMRDAVCDLLTGLLAEQTQAQTYCQLLDIGCGEGYYTSHFAKALSHTKAQSGAKVVGLDISKVMIRHAAKRYPECDFLVASSQRLPFADAQLSAVVRIYAPCNGEELQRTIKDNGVVVTVTPGPRHLYQLKEGIYDGVKLHDVPVEDLPGFELETEHSVAYPMTLNSEDATTLLQMTPFAWRAPEALWQTLKETEQFDCEADFTLRIYRKKA</sequence>
<dbReference type="EMBL" id="AJWN02000032">
    <property type="protein sequence ID" value="OEE62812.1"/>
    <property type="molecule type" value="Genomic_DNA"/>
</dbReference>
<protein>
    <submittedName>
        <fullName evidence="5">23S rRNA (Guanine(745)-N(1))-methyltransferase</fullName>
    </submittedName>
</protein>
<evidence type="ECO:0000313" key="6">
    <source>
        <dbReference type="Proteomes" id="UP000095039"/>
    </source>
</evidence>
<dbReference type="AlphaFoldDB" id="A0A1E5CCD4"/>
<comment type="caution">
    <text evidence="5">The sequence shown here is derived from an EMBL/GenBank/DDBJ whole genome shotgun (WGS) entry which is preliminary data.</text>
</comment>
<dbReference type="InterPro" id="IPR052939">
    <property type="entry name" value="23S_rRNA_MeTrnsfrase_RlmA"/>
</dbReference>